<dbReference type="InterPro" id="IPR008250">
    <property type="entry name" value="ATPase_P-typ_transduc_dom_A_sf"/>
</dbReference>
<accession>A0A7C4Y5E5</accession>
<dbReference type="Gene3D" id="3.40.1110.10">
    <property type="entry name" value="Calcium-transporting ATPase, cytoplasmic domain N"/>
    <property type="match status" value="1"/>
</dbReference>
<feature type="transmembrane region" description="Helical" evidence="10">
    <location>
        <begin position="136"/>
        <end position="158"/>
    </location>
</feature>
<organism evidence="12">
    <name type="scientific">candidate division WOR-3 bacterium</name>
    <dbReference type="NCBI Taxonomy" id="2052148"/>
    <lineage>
        <taxon>Bacteria</taxon>
        <taxon>Bacteria division WOR-3</taxon>
    </lineage>
</organism>
<keyword evidence="12" id="KW-0378">Hydrolase</keyword>
<dbReference type="FunFam" id="3.30.70.100:FF:000005">
    <property type="entry name" value="Copper-exporting P-type ATPase A"/>
    <property type="match status" value="1"/>
</dbReference>
<feature type="transmembrane region" description="Helical" evidence="10">
    <location>
        <begin position="83"/>
        <end position="100"/>
    </location>
</feature>
<dbReference type="NCBIfam" id="TIGR01494">
    <property type="entry name" value="ATPase_P-type"/>
    <property type="match status" value="1"/>
</dbReference>
<evidence type="ECO:0000256" key="1">
    <source>
        <dbReference type="ARBA" id="ARBA00004127"/>
    </source>
</evidence>
<dbReference type="SFLD" id="SFLDG00002">
    <property type="entry name" value="C1.7:_P-type_atpase_like"/>
    <property type="match status" value="1"/>
</dbReference>
<keyword evidence="4 10" id="KW-0479">Metal-binding</keyword>
<keyword evidence="8 10" id="KW-1133">Transmembrane helix</keyword>
<dbReference type="CDD" id="cd00371">
    <property type="entry name" value="HMA"/>
    <property type="match status" value="1"/>
</dbReference>
<comment type="subcellular location">
    <subcellularLocation>
        <location evidence="10">Cell membrane</location>
    </subcellularLocation>
    <subcellularLocation>
        <location evidence="1">Endomembrane system</location>
        <topology evidence="1">Multi-pass membrane protein</topology>
    </subcellularLocation>
</comment>
<comment type="caution">
    <text evidence="12">The sequence shown here is derived from an EMBL/GenBank/DDBJ whole genome shotgun (WGS) entry which is preliminary data.</text>
</comment>
<evidence type="ECO:0000256" key="3">
    <source>
        <dbReference type="ARBA" id="ARBA00022692"/>
    </source>
</evidence>
<name>A0A7C4Y5E5_UNCW3</name>
<dbReference type="Pfam" id="PF00403">
    <property type="entry name" value="HMA"/>
    <property type="match status" value="1"/>
</dbReference>
<feature type="transmembrane region" description="Helical" evidence="10">
    <location>
        <begin position="653"/>
        <end position="672"/>
    </location>
</feature>
<dbReference type="GO" id="GO:0005507">
    <property type="term" value="F:copper ion binding"/>
    <property type="evidence" value="ECO:0007669"/>
    <property type="project" value="TreeGrafter"/>
</dbReference>
<feature type="transmembrane region" description="Helical" evidence="10">
    <location>
        <begin position="684"/>
        <end position="702"/>
    </location>
</feature>
<feature type="domain" description="HMA" evidence="11">
    <location>
        <begin position="4"/>
        <end position="70"/>
    </location>
</feature>
<dbReference type="PROSITE" id="PS50846">
    <property type="entry name" value="HMA_2"/>
    <property type="match status" value="1"/>
</dbReference>
<reference evidence="12" key="1">
    <citation type="journal article" date="2020" name="mSystems">
        <title>Genome- and Community-Level Interaction Insights into Carbon Utilization and Element Cycling Functions of Hydrothermarchaeota in Hydrothermal Sediment.</title>
        <authorList>
            <person name="Zhou Z."/>
            <person name="Liu Y."/>
            <person name="Xu W."/>
            <person name="Pan J."/>
            <person name="Luo Z.H."/>
            <person name="Li M."/>
        </authorList>
    </citation>
    <scope>NUCLEOTIDE SEQUENCE [LARGE SCALE GENOMIC DNA]</scope>
    <source>
        <strain evidence="12">SpSt-780</strain>
    </source>
</reference>
<comment type="similarity">
    <text evidence="2 10">Belongs to the cation transport ATPase (P-type) (TC 3.A.3) family. Type IB subfamily.</text>
</comment>
<dbReference type="SFLD" id="SFLDS00003">
    <property type="entry name" value="Haloacid_Dehalogenase"/>
    <property type="match status" value="1"/>
</dbReference>
<dbReference type="EC" id="3.6.3.3" evidence="12"/>
<gene>
    <name evidence="12" type="primary">cadA</name>
    <name evidence="12" type="ORF">ENV67_04700</name>
</gene>
<keyword evidence="5 10" id="KW-0547">Nucleotide-binding</keyword>
<dbReference type="NCBIfam" id="TIGR01511">
    <property type="entry name" value="ATPase-IB1_Cu"/>
    <property type="match status" value="1"/>
</dbReference>
<evidence type="ECO:0000256" key="10">
    <source>
        <dbReference type="RuleBase" id="RU362081"/>
    </source>
</evidence>
<dbReference type="InterPro" id="IPR059000">
    <property type="entry name" value="ATPase_P-type_domA"/>
</dbReference>
<feature type="transmembrane region" description="Helical" evidence="10">
    <location>
        <begin position="106"/>
        <end position="124"/>
    </location>
</feature>
<dbReference type="CDD" id="cd02094">
    <property type="entry name" value="P-type_ATPase_Cu-like"/>
    <property type="match status" value="1"/>
</dbReference>
<dbReference type="PROSITE" id="PS00154">
    <property type="entry name" value="ATPASE_E1_E2"/>
    <property type="match status" value="1"/>
</dbReference>
<dbReference type="Pfam" id="PF00122">
    <property type="entry name" value="E1-E2_ATPase"/>
    <property type="match status" value="1"/>
</dbReference>
<dbReference type="SUPFAM" id="SSF56784">
    <property type="entry name" value="HAD-like"/>
    <property type="match status" value="1"/>
</dbReference>
<dbReference type="PANTHER" id="PTHR43520">
    <property type="entry name" value="ATP7, ISOFORM B"/>
    <property type="match status" value="1"/>
</dbReference>
<dbReference type="InterPro" id="IPR006121">
    <property type="entry name" value="HMA_dom"/>
</dbReference>
<dbReference type="InterPro" id="IPR023214">
    <property type="entry name" value="HAD_sf"/>
</dbReference>
<dbReference type="NCBIfam" id="TIGR01525">
    <property type="entry name" value="ATPase-IB_hvy"/>
    <property type="match status" value="1"/>
</dbReference>
<dbReference type="PRINTS" id="PR00119">
    <property type="entry name" value="CATATPASE"/>
</dbReference>
<dbReference type="Gene3D" id="3.40.50.1000">
    <property type="entry name" value="HAD superfamily/HAD-like"/>
    <property type="match status" value="1"/>
</dbReference>
<feature type="transmembrane region" description="Helical" evidence="10">
    <location>
        <begin position="350"/>
        <end position="375"/>
    </location>
</feature>
<dbReference type="InterPro" id="IPR023298">
    <property type="entry name" value="ATPase_P-typ_TM_dom_sf"/>
</dbReference>
<evidence type="ECO:0000256" key="7">
    <source>
        <dbReference type="ARBA" id="ARBA00022967"/>
    </source>
</evidence>
<dbReference type="GO" id="GO:0055070">
    <property type="term" value="P:copper ion homeostasis"/>
    <property type="evidence" value="ECO:0007669"/>
    <property type="project" value="TreeGrafter"/>
</dbReference>
<evidence type="ECO:0000256" key="2">
    <source>
        <dbReference type="ARBA" id="ARBA00006024"/>
    </source>
</evidence>
<dbReference type="InterPro" id="IPR018303">
    <property type="entry name" value="ATPase_P-typ_P_site"/>
</dbReference>
<dbReference type="PROSITE" id="PS01047">
    <property type="entry name" value="HMA_1"/>
    <property type="match status" value="1"/>
</dbReference>
<dbReference type="GO" id="GO:0012505">
    <property type="term" value="C:endomembrane system"/>
    <property type="evidence" value="ECO:0007669"/>
    <property type="project" value="UniProtKB-SubCell"/>
</dbReference>
<dbReference type="InterPro" id="IPR017969">
    <property type="entry name" value="Heavy-metal-associated_CS"/>
</dbReference>
<evidence type="ECO:0000256" key="6">
    <source>
        <dbReference type="ARBA" id="ARBA00022840"/>
    </source>
</evidence>
<dbReference type="GO" id="GO:0043682">
    <property type="term" value="F:P-type divalent copper transporter activity"/>
    <property type="evidence" value="ECO:0007669"/>
    <property type="project" value="TreeGrafter"/>
</dbReference>
<dbReference type="PANTHER" id="PTHR43520:SF8">
    <property type="entry name" value="P-TYPE CU(+) TRANSPORTER"/>
    <property type="match status" value="1"/>
</dbReference>
<dbReference type="FunFam" id="2.70.150.10:FF:000002">
    <property type="entry name" value="Copper-transporting ATPase 1, putative"/>
    <property type="match status" value="1"/>
</dbReference>
<dbReference type="Gene3D" id="2.70.150.10">
    <property type="entry name" value="Calcium-transporting ATPase, cytoplasmic transduction domain A"/>
    <property type="match status" value="1"/>
</dbReference>
<dbReference type="Pfam" id="PF00702">
    <property type="entry name" value="Hydrolase"/>
    <property type="match status" value="1"/>
</dbReference>
<dbReference type="InterPro" id="IPR036412">
    <property type="entry name" value="HAD-like_sf"/>
</dbReference>
<dbReference type="SUPFAM" id="SSF81653">
    <property type="entry name" value="Calcium ATPase, transduction domain A"/>
    <property type="match status" value="1"/>
</dbReference>
<dbReference type="EMBL" id="DTHG01000058">
    <property type="protein sequence ID" value="HGW91822.1"/>
    <property type="molecule type" value="Genomic_DNA"/>
</dbReference>
<dbReference type="SUPFAM" id="SSF81665">
    <property type="entry name" value="Calcium ATPase, transmembrane domain M"/>
    <property type="match status" value="1"/>
</dbReference>
<evidence type="ECO:0000256" key="5">
    <source>
        <dbReference type="ARBA" id="ARBA00022741"/>
    </source>
</evidence>
<sequence length="708" mass="78885">MEKKRITIKVGGMMCSSCVNTVKDAISKVDGVIDVDVNLSTEKAYISFKPEKFNIENVKDAIEKSGYKFIKEESEEKNGKEKIIIGFITGSILMFIMFLPLKHKDIISLFLSLPAFFILGIPIFRESIISLRNKKLNMSVMYAIGISFSYIAGILSIFQITESMFFESSIFLATFLNLGRYLEKNAKKKAIISLKKLSELIPEKTIVIKEGKEIETDTKDISVNDILLVKTGASIPFDGEIIEGETFINESMITGESVPVYKKTGSKVIGGTVNLSNPFKMKVEKIGEETFLSQIIKLVEEGQMRKPKLQNIADKIIPYFIPFILVISIITFIYWFFIKDSSLNFAISRFLSVIVIACPCALGLAIPTAVTVGIGKGAENGIIIKNGEVFEKSEKITTILIDKTGTITEGSFVIEEIYTNIDKEEFLKIVSSLERYFSHPISDSILSFYSKNEFYDFENVKIIEGRGISGKLNGKNVMIGSIKLFKENLNRDEIHLIEEYAKKGNVLLIIKINDSFTGLIVLKDKLKEDAKKGIEYIKKLGIKIGIISGDKKETTENIAKELNVDFWIGDVMPDGKAKIVSELQSKGEMVGFVGDGINDAPALAISDIGIAIGSGTDVAIETGEVVLVKNKIMDIYNAIILSRNVMKKIRQNLFWAFFYNLSLIPVAAGLFYNRFGITLRPEMSGFAMAFSSFTVISISLLIKKIKLK</sequence>
<evidence type="ECO:0000256" key="4">
    <source>
        <dbReference type="ARBA" id="ARBA00022723"/>
    </source>
</evidence>
<dbReference type="SFLD" id="SFLDF00027">
    <property type="entry name" value="p-type_atpase"/>
    <property type="match status" value="1"/>
</dbReference>
<proteinExistence type="inferred from homology"/>
<dbReference type="InterPro" id="IPR036163">
    <property type="entry name" value="HMA_dom_sf"/>
</dbReference>
<dbReference type="InterPro" id="IPR001757">
    <property type="entry name" value="P_typ_ATPase"/>
</dbReference>
<keyword evidence="9 10" id="KW-0472">Membrane</keyword>
<dbReference type="AlphaFoldDB" id="A0A7C4Y5E5"/>
<evidence type="ECO:0000256" key="9">
    <source>
        <dbReference type="ARBA" id="ARBA00023136"/>
    </source>
</evidence>
<dbReference type="GO" id="GO:0005886">
    <property type="term" value="C:plasma membrane"/>
    <property type="evidence" value="ECO:0007669"/>
    <property type="project" value="UniProtKB-SubCell"/>
</dbReference>
<feature type="transmembrane region" description="Helical" evidence="10">
    <location>
        <begin position="164"/>
        <end position="182"/>
    </location>
</feature>
<dbReference type="GO" id="GO:0005524">
    <property type="term" value="F:ATP binding"/>
    <property type="evidence" value="ECO:0007669"/>
    <property type="project" value="UniProtKB-UniRule"/>
</dbReference>
<dbReference type="InterPro" id="IPR023299">
    <property type="entry name" value="ATPase_P-typ_cyto_dom_N"/>
</dbReference>
<protein>
    <submittedName>
        <fullName evidence="12">Cadmium-translocating P-type ATPase</fullName>
        <ecNumber evidence="12">3.6.3.3</ecNumber>
    </submittedName>
</protein>
<dbReference type="NCBIfam" id="TIGR01512">
    <property type="entry name" value="ATPase-IB2_Cd"/>
    <property type="match status" value="1"/>
</dbReference>
<dbReference type="InterPro" id="IPR027256">
    <property type="entry name" value="P-typ_ATPase_IB"/>
</dbReference>
<keyword evidence="10" id="KW-1003">Cell membrane</keyword>
<keyword evidence="7" id="KW-1278">Translocase</keyword>
<dbReference type="InterPro" id="IPR044492">
    <property type="entry name" value="P_typ_ATPase_HD_dom"/>
</dbReference>
<dbReference type="GO" id="GO:0016887">
    <property type="term" value="F:ATP hydrolysis activity"/>
    <property type="evidence" value="ECO:0007669"/>
    <property type="project" value="InterPro"/>
</dbReference>
<dbReference type="SUPFAM" id="SSF55008">
    <property type="entry name" value="HMA, heavy metal-associated domain"/>
    <property type="match status" value="1"/>
</dbReference>
<dbReference type="PRINTS" id="PR00943">
    <property type="entry name" value="CUATPASE"/>
</dbReference>
<evidence type="ECO:0000256" key="8">
    <source>
        <dbReference type="ARBA" id="ARBA00022989"/>
    </source>
</evidence>
<keyword evidence="3 10" id="KW-0812">Transmembrane</keyword>
<feature type="transmembrane region" description="Helical" evidence="10">
    <location>
        <begin position="316"/>
        <end position="338"/>
    </location>
</feature>
<evidence type="ECO:0000259" key="11">
    <source>
        <dbReference type="PROSITE" id="PS50846"/>
    </source>
</evidence>
<dbReference type="Gene3D" id="3.30.70.100">
    <property type="match status" value="1"/>
</dbReference>
<evidence type="ECO:0000313" key="12">
    <source>
        <dbReference type="EMBL" id="HGW91822.1"/>
    </source>
</evidence>
<keyword evidence="6 10" id="KW-0067">ATP-binding</keyword>